<gene>
    <name evidence="2" type="ORF">SAMN04488059_1533</name>
</gene>
<accession>A0A1I1SBF6</accession>
<dbReference type="OrthoDB" id="8724542at2"/>
<dbReference type="AlphaFoldDB" id="A0A1I1SBF6"/>
<reference evidence="2 3" key="1">
    <citation type="submission" date="2016-10" db="EMBL/GenBank/DDBJ databases">
        <authorList>
            <person name="de Groot N.N."/>
        </authorList>
    </citation>
    <scope>NUCLEOTIDE SEQUENCE [LARGE SCALE GENOMIC DNA]</scope>
    <source>
        <strain evidence="2 3">CGMCC 1.10210</strain>
    </source>
</reference>
<feature type="signal peptide" evidence="1">
    <location>
        <begin position="1"/>
        <end position="27"/>
    </location>
</feature>
<dbReference type="InterPro" id="IPR021719">
    <property type="entry name" value="Prot_inh_I78"/>
</dbReference>
<proteinExistence type="predicted"/>
<dbReference type="Gene3D" id="3.30.10.10">
    <property type="entry name" value="Trypsin Inhibitor V, subunit A"/>
    <property type="match status" value="1"/>
</dbReference>
<dbReference type="Pfam" id="PF11720">
    <property type="entry name" value="Inhibitor_I78"/>
    <property type="match status" value="1"/>
</dbReference>
<name>A0A1I1SBF6_9HYPH</name>
<evidence type="ECO:0000313" key="3">
    <source>
        <dbReference type="Proteomes" id="UP000182258"/>
    </source>
</evidence>
<dbReference type="RefSeq" id="WP_052952607.1">
    <property type="nucleotide sequence ID" value="NZ_FOMB01000053.1"/>
</dbReference>
<sequence length="104" mass="10310">MLSYLRTGATLVAVVALSGCTNTSAPATPLPAPADCGASELQGKIGEPVKGSTADDAEVGGVLVASKGDVRVIAPGQAVIQNFSEARLNLETDAAGNLVRVSCG</sequence>
<dbReference type="PROSITE" id="PS51257">
    <property type="entry name" value="PROKAR_LIPOPROTEIN"/>
    <property type="match status" value="1"/>
</dbReference>
<keyword evidence="1" id="KW-0732">Signal</keyword>
<dbReference type="Proteomes" id="UP000182258">
    <property type="component" value="Unassembled WGS sequence"/>
</dbReference>
<organism evidence="2 3">
    <name type="scientific">Devosia psychrophila</name>
    <dbReference type="NCBI Taxonomy" id="728005"/>
    <lineage>
        <taxon>Bacteria</taxon>
        <taxon>Pseudomonadati</taxon>
        <taxon>Pseudomonadota</taxon>
        <taxon>Alphaproteobacteria</taxon>
        <taxon>Hyphomicrobiales</taxon>
        <taxon>Devosiaceae</taxon>
        <taxon>Devosia</taxon>
    </lineage>
</organism>
<protein>
    <submittedName>
        <fullName evidence="2">Peptidase inhibitor I78 family protein</fullName>
    </submittedName>
</protein>
<evidence type="ECO:0000256" key="1">
    <source>
        <dbReference type="SAM" id="SignalP"/>
    </source>
</evidence>
<dbReference type="EMBL" id="FOMB01000053">
    <property type="protein sequence ID" value="SFD40330.1"/>
    <property type="molecule type" value="Genomic_DNA"/>
</dbReference>
<feature type="chain" id="PRO_5010271345" evidence="1">
    <location>
        <begin position="28"/>
        <end position="104"/>
    </location>
</feature>
<evidence type="ECO:0000313" key="2">
    <source>
        <dbReference type="EMBL" id="SFD40330.1"/>
    </source>
</evidence>